<keyword evidence="2" id="KW-0479">Metal-binding</keyword>
<evidence type="ECO:0000313" key="7">
    <source>
        <dbReference type="Proteomes" id="UP000016649"/>
    </source>
</evidence>
<dbReference type="Pfam" id="PF12831">
    <property type="entry name" value="FAD_oxidored"/>
    <property type="match status" value="1"/>
</dbReference>
<dbReference type="EMBL" id="AWVH01000005">
    <property type="protein sequence ID" value="ERJ94378.1"/>
    <property type="molecule type" value="Genomic_DNA"/>
</dbReference>
<keyword evidence="1" id="KW-0004">4Fe-4S</keyword>
<keyword evidence="7" id="KW-1185">Reference proteome</keyword>
<name>A0ABN0P1I9_TRELE</name>
<dbReference type="PANTHER" id="PTHR43498">
    <property type="entry name" value="FERREDOXIN:COB-COM HETERODISULFIDE REDUCTASE SUBUNIT A"/>
    <property type="match status" value="1"/>
</dbReference>
<evidence type="ECO:0000256" key="3">
    <source>
        <dbReference type="ARBA" id="ARBA00023002"/>
    </source>
</evidence>
<evidence type="ECO:0000256" key="2">
    <source>
        <dbReference type="ARBA" id="ARBA00022723"/>
    </source>
</evidence>
<dbReference type="Proteomes" id="UP000016649">
    <property type="component" value="Unassembled WGS sequence"/>
</dbReference>
<dbReference type="SUPFAM" id="SSF51905">
    <property type="entry name" value="FAD/NAD(P)-binding domain"/>
    <property type="match status" value="1"/>
</dbReference>
<protein>
    <submittedName>
        <fullName evidence="6">FAD dependent oxidoreductase</fullName>
    </submittedName>
</protein>
<dbReference type="RefSeq" id="WP_021686751.1">
    <property type="nucleotide sequence ID" value="NZ_KI260561.1"/>
</dbReference>
<evidence type="ECO:0000256" key="5">
    <source>
        <dbReference type="ARBA" id="ARBA00023014"/>
    </source>
</evidence>
<dbReference type="PANTHER" id="PTHR43498:SF1">
    <property type="entry name" value="COB--COM HETERODISULFIDE REDUCTASE IRON-SULFUR SUBUNIT A"/>
    <property type="match status" value="1"/>
</dbReference>
<organism evidence="6 7">
    <name type="scientific">Treponema lecithinolyticum ATCC 700332</name>
    <dbReference type="NCBI Taxonomy" id="1321815"/>
    <lineage>
        <taxon>Bacteria</taxon>
        <taxon>Pseudomonadati</taxon>
        <taxon>Spirochaetota</taxon>
        <taxon>Spirochaetia</taxon>
        <taxon>Spirochaetales</taxon>
        <taxon>Treponemataceae</taxon>
        <taxon>Treponema</taxon>
    </lineage>
</organism>
<keyword evidence="5" id="KW-0411">Iron-sulfur</keyword>
<dbReference type="InterPro" id="IPR039650">
    <property type="entry name" value="HdrA-like"/>
</dbReference>
<keyword evidence="4" id="KW-0408">Iron</keyword>
<evidence type="ECO:0000256" key="1">
    <source>
        <dbReference type="ARBA" id="ARBA00022485"/>
    </source>
</evidence>
<dbReference type="Gene3D" id="3.50.50.60">
    <property type="entry name" value="FAD/NAD(P)-binding domain"/>
    <property type="match status" value="1"/>
</dbReference>
<evidence type="ECO:0000256" key="4">
    <source>
        <dbReference type="ARBA" id="ARBA00023004"/>
    </source>
</evidence>
<comment type="caution">
    <text evidence="6">The sequence shown here is derived from an EMBL/GenBank/DDBJ whole genome shotgun (WGS) entry which is preliminary data.</text>
</comment>
<accession>A0ABN0P1I9</accession>
<reference evidence="6 7" key="1">
    <citation type="submission" date="2013-08" db="EMBL/GenBank/DDBJ databases">
        <authorList>
            <person name="Weinstock G."/>
            <person name="Sodergren E."/>
            <person name="Wylie T."/>
            <person name="Fulton L."/>
            <person name="Fulton R."/>
            <person name="Fronick C."/>
            <person name="O'Laughlin M."/>
            <person name="Godfrey J."/>
            <person name="Miner T."/>
            <person name="Herter B."/>
            <person name="Appelbaum E."/>
            <person name="Cordes M."/>
            <person name="Lek S."/>
            <person name="Wollam A."/>
            <person name="Pepin K.H."/>
            <person name="Palsikar V.B."/>
            <person name="Mitreva M."/>
            <person name="Wilson R.K."/>
        </authorList>
    </citation>
    <scope>NUCLEOTIDE SEQUENCE [LARGE SCALE GENOMIC DNA]</scope>
    <source>
        <strain evidence="6 7">ATCC 700332</strain>
    </source>
</reference>
<keyword evidence="3" id="KW-0560">Oxidoreductase</keyword>
<sequence length="458" mass="50183">MKKEYDVIIAGAGAAGITATLTAARRGLRVLLIDKNGYPGGMNTAAMICPLMTFHAGKRQIIKGIAQEIIDRLAQKGATLGHIPDPIGMASTITPIDTEALKIVYFELLSEEKNITLLLSTWIEDVTCTERCLKNIMMVNKSGKNTYAAKVFIDATGDGDIASMCHTEFELGRDKDGMAQPMTQIFTLGGVDFLPVIDYMKKNPEQFILNIDCDLKKYVAVSGFFDLVTRARCAGDFSLPRDRVLFFQGVYPGEVLVNMSRVTERSGINAEDITFAQIEAHRQIQMLVFFFKKYIPGFKNCHIQKIAPAIGVRESRRIVGMETLTTEAVIHSSENKNSVAMCAFPIDIHDPVGNELNWIRKEKSCCYDIPYGVMVPERPDNLLVTGRCISATHEALASARITATVMALGQAAGNAAVSAIQKDCAFSAVDPAEIQKNLVLQGAVPGKHWLKNDENGIV</sequence>
<evidence type="ECO:0000313" key="6">
    <source>
        <dbReference type="EMBL" id="ERJ94378.1"/>
    </source>
</evidence>
<proteinExistence type="predicted"/>
<gene>
    <name evidence="6" type="ORF">HMPREF9193_00350</name>
</gene>
<dbReference type="InterPro" id="IPR036188">
    <property type="entry name" value="FAD/NAD-bd_sf"/>
</dbReference>